<dbReference type="GO" id="GO:0004252">
    <property type="term" value="F:serine-type endopeptidase activity"/>
    <property type="evidence" value="ECO:0007669"/>
    <property type="project" value="UniProtKB-UniRule"/>
</dbReference>
<dbReference type="AlphaFoldDB" id="A0A8I0MW90"/>
<dbReference type="CDD" id="cd07474">
    <property type="entry name" value="Peptidases_S8_subtilisin_Vpr-like"/>
    <property type="match status" value="1"/>
</dbReference>
<dbReference type="Gene3D" id="3.50.30.30">
    <property type="match status" value="1"/>
</dbReference>
<protein>
    <submittedName>
        <fullName evidence="13">Uncharacterized protein</fullName>
    </submittedName>
</protein>
<dbReference type="PROSITE" id="PS00136">
    <property type="entry name" value="SUBTILASE_ASP"/>
    <property type="match status" value="1"/>
</dbReference>
<dbReference type="InterPro" id="IPR023828">
    <property type="entry name" value="Peptidase_S8_Ser-AS"/>
</dbReference>
<evidence type="ECO:0000256" key="4">
    <source>
        <dbReference type="ARBA" id="ARBA00022801"/>
    </source>
</evidence>
<dbReference type="NCBIfam" id="TIGR03501">
    <property type="entry name" value="GlyGly_CTERM"/>
    <property type="match status" value="1"/>
</dbReference>
<dbReference type="InterPro" id="IPR000209">
    <property type="entry name" value="Peptidase_S8/S53_dom"/>
</dbReference>
<dbReference type="PROSITE" id="PS00137">
    <property type="entry name" value="SUBTILASE_HIS"/>
    <property type="match status" value="1"/>
</dbReference>
<feature type="domain" description="PA" evidence="12">
    <location>
        <begin position="451"/>
        <end position="525"/>
    </location>
</feature>
<keyword evidence="4 7" id="KW-0378">Hydrolase</keyword>
<evidence type="ECO:0000256" key="8">
    <source>
        <dbReference type="RuleBase" id="RU003355"/>
    </source>
</evidence>
<dbReference type="PROSITE" id="PS51892">
    <property type="entry name" value="SUBTILASE"/>
    <property type="match status" value="1"/>
</dbReference>
<evidence type="ECO:0000313" key="13">
    <source>
        <dbReference type="EMBL" id="MBE0346543.1"/>
    </source>
</evidence>
<dbReference type="SUPFAM" id="SSF52743">
    <property type="entry name" value="Subtilisin-like"/>
    <property type="match status" value="1"/>
</dbReference>
<dbReference type="Pfam" id="PF17963">
    <property type="entry name" value="Big_9"/>
    <property type="match status" value="1"/>
</dbReference>
<keyword evidence="5 7" id="KW-0720">Serine protease</keyword>
<evidence type="ECO:0000259" key="12">
    <source>
        <dbReference type="Pfam" id="PF02225"/>
    </source>
</evidence>
<reference evidence="13 14" key="1">
    <citation type="submission" date="2015-06" db="EMBL/GenBank/DDBJ databases">
        <title>Genome sequence of Pseudoalteromonas peptidolytica.</title>
        <authorList>
            <person name="Xie B.-B."/>
            <person name="Rong J.-C."/>
            <person name="Qin Q.-L."/>
            <person name="Zhang Y.-Z."/>
        </authorList>
    </citation>
    <scope>NUCLEOTIDE SEQUENCE [LARGE SCALE GENOMIC DNA]</scope>
    <source>
        <strain evidence="13 14">F12-50-A1</strain>
    </source>
</reference>
<feature type="chain" id="PRO_5034759265" evidence="10">
    <location>
        <begin position="46"/>
        <end position="1253"/>
    </location>
</feature>
<feature type="active site" description="Charge relay system" evidence="6 7">
    <location>
        <position position="602"/>
    </location>
</feature>
<dbReference type="Gene3D" id="2.60.40.3440">
    <property type="match status" value="1"/>
</dbReference>
<evidence type="ECO:0000256" key="7">
    <source>
        <dbReference type="PROSITE-ProRule" id="PRU01240"/>
    </source>
</evidence>
<organism evidence="13 14">
    <name type="scientific">Pseudoalteromonas peptidolytica F12-50-A1</name>
    <dbReference type="NCBI Taxonomy" id="1315280"/>
    <lineage>
        <taxon>Bacteria</taxon>
        <taxon>Pseudomonadati</taxon>
        <taxon>Pseudomonadota</taxon>
        <taxon>Gammaproteobacteria</taxon>
        <taxon>Alteromonadales</taxon>
        <taxon>Pseudoalteromonadaceae</taxon>
        <taxon>Pseudoalteromonas</taxon>
    </lineage>
</organism>
<feature type="active site" description="Charge relay system" evidence="6 7">
    <location>
        <position position="215"/>
    </location>
</feature>
<dbReference type="Pfam" id="PF00082">
    <property type="entry name" value="Peptidase_S8"/>
    <property type="match status" value="1"/>
</dbReference>
<dbReference type="PROSITE" id="PS00138">
    <property type="entry name" value="SUBTILASE_SER"/>
    <property type="match status" value="1"/>
</dbReference>
<evidence type="ECO:0000256" key="2">
    <source>
        <dbReference type="ARBA" id="ARBA00022670"/>
    </source>
</evidence>
<comment type="caution">
    <text evidence="13">The sequence shown here is derived from an EMBL/GenBank/DDBJ whole genome shotgun (WGS) entry which is preliminary data.</text>
</comment>
<evidence type="ECO:0000256" key="10">
    <source>
        <dbReference type="SAM" id="SignalP"/>
    </source>
</evidence>
<dbReference type="GO" id="GO:0006508">
    <property type="term" value="P:proteolysis"/>
    <property type="evidence" value="ECO:0007669"/>
    <property type="project" value="UniProtKB-KW"/>
</dbReference>
<dbReference type="InterPro" id="IPR015500">
    <property type="entry name" value="Peptidase_S8_subtilisin-rel"/>
</dbReference>
<dbReference type="PANTHER" id="PTHR10795">
    <property type="entry name" value="PROPROTEIN CONVERTASE SUBTILISIN/KEXIN"/>
    <property type="match status" value="1"/>
</dbReference>
<evidence type="ECO:0000256" key="1">
    <source>
        <dbReference type="ARBA" id="ARBA00022525"/>
    </source>
</evidence>
<keyword evidence="2 7" id="KW-0645">Protease</keyword>
<keyword evidence="3 10" id="KW-0732">Signal</keyword>
<dbReference type="InterPro" id="IPR023827">
    <property type="entry name" value="Peptidase_S8_Asp-AS"/>
</dbReference>
<comment type="similarity">
    <text evidence="7 8">Belongs to the peptidase S8 family.</text>
</comment>
<feature type="active site" description="Charge relay system" evidence="6 7">
    <location>
        <position position="281"/>
    </location>
</feature>
<gene>
    <name evidence="13" type="ORF">PPEP_a3798</name>
</gene>
<dbReference type="InterPro" id="IPR036852">
    <property type="entry name" value="Peptidase_S8/S53_dom_sf"/>
</dbReference>
<evidence type="ECO:0000256" key="9">
    <source>
        <dbReference type="SAM" id="MobiDB-lite"/>
    </source>
</evidence>
<evidence type="ECO:0000256" key="5">
    <source>
        <dbReference type="ARBA" id="ARBA00022825"/>
    </source>
</evidence>
<dbReference type="PRINTS" id="PR00723">
    <property type="entry name" value="SUBTILISIN"/>
</dbReference>
<dbReference type="EMBL" id="AQHF01000022">
    <property type="protein sequence ID" value="MBE0346543.1"/>
    <property type="molecule type" value="Genomic_DNA"/>
</dbReference>
<dbReference type="InterPro" id="IPR003137">
    <property type="entry name" value="PA_domain"/>
</dbReference>
<keyword evidence="14" id="KW-1185">Reference proteome</keyword>
<name>A0A8I0MW90_9GAMM</name>
<evidence type="ECO:0000256" key="6">
    <source>
        <dbReference type="PIRSR" id="PIRSR615500-1"/>
    </source>
</evidence>
<accession>A0A8I0MW90</accession>
<evidence type="ECO:0000256" key="3">
    <source>
        <dbReference type="ARBA" id="ARBA00022729"/>
    </source>
</evidence>
<dbReference type="InterPro" id="IPR046450">
    <property type="entry name" value="PA_dom_sf"/>
</dbReference>
<dbReference type="Gene3D" id="3.40.50.200">
    <property type="entry name" value="Peptidase S8/S53 domain"/>
    <property type="match status" value="1"/>
</dbReference>
<dbReference type="InterPro" id="IPR034213">
    <property type="entry name" value="S8_Vpr-like"/>
</dbReference>
<feature type="domain" description="Peptidase S8/S53" evidence="11">
    <location>
        <begin position="206"/>
        <end position="640"/>
    </location>
</feature>
<dbReference type="SUPFAM" id="SSF52025">
    <property type="entry name" value="PA domain"/>
    <property type="match status" value="1"/>
</dbReference>
<feature type="signal peptide" evidence="10">
    <location>
        <begin position="1"/>
        <end position="45"/>
    </location>
</feature>
<evidence type="ECO:0000313" key="14">
    <source>
        <dbReference type="Proteomes" id="UP000660708"/>
    </source>
</evidence>
<dbReference type="PIRSF" id="PIRSF037898">
    <property type="entry name" value="Subtilisin_rel_Sputw3181_3341"/>
    <property type="match status" value="1"/>
</dbReference>
<feature type="compositionally biased region" description="Basic and acidic residues" evidence="9">
    <location>
        <begin position="551"/>
        <end position="560"/>
    </location>
</feature>
<evidence type="ECO:0000259" key="11">
    <source>
        <dbReference type="Pfam" id="PF00082"/>
    </source>
</evidence>
<dbReference type="InterPro" id="IPR045051">
    <property type="entry name" value="SBT"/>
</dbReference>
<feature type="region of interest" description="Disordered" evidence="9">
    <location>
        <begin position="551"/>
        <end position="573"/>
    </location>
</feature>
<sequence length="1253" mass="131410">MISPLHSLQRYYHKKKSGEKMSNKIKLSMVAASVCGALAMTSVQASVNLNAEIPNGINGFEHTQSSHAKPTNPLKALSKHYYIVRLESNALVKTQGAVDAERNGNGLMMQSQAVKSQRQVLAKERNVFANKLAQSIPGAKVDRHFDATMNAVVVKSDKDIYEQLQALPGVTRVFKEERYQAQMDASLSLINAPVVWEKLGGDRSVGKGIRVAVIDSGIVPTNPMFDDAGMEAPTGALPSDDYCRTVDSSFCNNKLIVARYSTPTFSQPDFQTFSPLDKDGHGTHVAGTAVGSAVTADYDGYNLELSGVAPGAYLMSYKALYEGGGSNIMLIEALEHALEDGADVINNSWGGGYGSDPTNSAYAEVFENIQEAGVVAVVSAGNGGAGANTIGGPANLASVLSVANTNHGRIFTTGMALDGGENILHVSSSDTPHNTAISAKPVAAKTISPDNVEGCEPFPAGSFTDAFAVVSRGGCNFSVKVKNATDAGAKAVLIYNNRVGTPFIMDTAGEATPAFMVSQDDGEAIITAISAEGFAGQLAIDGVNRTAISEAARDSMRESSSRGPNGDPSIFKPNVAAPGTNILSAHLDVDGMASFAELSGTSMAGPHIAGAAALLKQQYPQWTPQEIKSALTNTSVTDGLKKEDEVTPADGFDVGAGRVDLDKAFDAKVTFSEMGLSETLCVDSCDYSVTVRNMTDEAMKLHFKGVAIGDGVTVGDINSSVELAAYGEEGDAKATSITLNITGAEFEAWQFGRLEAYNEAGERVGHVPLAAFAASTSLPGLAVSTSGASNTAAFDVNVGYMNETIEGQVAINSVLPSSLELVEDSFTVDVQSGTQILAGADMPTRHIAWTGSLGKASISSAIQNGLAIDLKARDEYRPGCEDTCDDADFKFNLGAIGDGYTFKLAGKEYNYITVTTNGLIVAGDGSASGTGTNEAIPSANGQNGLIAPLWADFDLQGPSETEGGAVYVALLSFTDDADNVTTYFVTEWADAQLYQDNSGDKFTFQSWIRLNGDEEHFFNYVKVPKMPSKATVGIENSNGLVGLQTYYNGEGTAPAAGQLIAYDYANGGSVNLGVKVKLADNAQIKAGVADMVEMDEDTTSEAIDVLANDNAQHIDLIPVTLTARGGENQRAVQSVSFTNPEGGFDPATLALVDAPANGTVEIKEGKVVYKPEADFFGVDSFTYTAKAAGESTLMLAPTKVTINVADVAEPTPPAVVDKPVEAPSSSSGSLGWLSLLALPFALLRRKSSVSLRK</sequence>
<dbReference type="InterPro" id="IPR020008">
    <property type="entry name" value="GlyGly_CTERM"/>
</dbReference>
<dbReference type="InterPro" id="IPR022398">
    <property type="entry name" value="Peptidase_S8_His-AS"/>
</dbReference>
<dbReference type="InterPro" id="IPR017312">
    <property type="entry name" value="Subtilisin_Alteromonadales"/>
</dbReference>
<proteinExistence type="inferred from homology"/>
<keyword evidence="1" id="KW-0964">Secreted</keyword>
<dbReference type="Proteomes" id="UP000660708">
    <property type="component" value="Unassembled WGS sequence"/>
</dbReference>
<dbReference type="CDD" id="cd04818">
    <property type="entry name" value="PA_subtilisin_1"/>
    <property type="match status" value="1"/>
</dbReference>
<dbReference type="Pfam" id="PF02225">
    <property type="entry name" value="PA"/>
    <property type="match status" value="1"/>
</dbReference>